<gene>
    <name evidence="1" type="ORF">SteCoe_1963</name>
</gene>
<dbReference type="AlphaFoldDB" id="A0A1R2D0N0"/>
<sequence>MLLLKLKYITPRKPRAFVLVITSEEKIIDIIISEKNHQGTELAAFKQYRLYFVDISLGTISSVSFFPSDLPHETTAVPLFNILTEDFISNESGKAEESLVFEASVSDKMNPFGEEDLRYSVENQIRVDEEPLIEFSSVDMIQERESVFNTLFASQAKNYKKLLDQERDIRKKYELITEDLSSTFNQRMQNFHIRETELFKELETRDKKLHILQGEILELKHKNNQLYYEKTQEIEKKETFKMELDICRRADLKKEVNTYKEILDQLDKKWNEIAEKIEMSHDTDPIHFVMREKDEKIAELMAKLKDSGKSTSEIDIENEIKKKGMDFKRENEYVYTIDGIKSVVFIDNKAIYFRKLSGPKSIDDLLISSPQKRTVSVTRIETSKPSFIKRPAKLLGVPSSNRSPIKLN</sequence>
<proteinExistence type="predicted"/>
<keyword evidence="2" id="KW-1185">Reference proteome</keyword>
<reference evidence="1 2" key="1">
    <citation type="submission" date="2016-11" db="EMBL/GenBank/DDBJ databases">
        <title>The macronuclear genome of Stentor coeruleus: a giant cell with tiny introns.</title>
        <authorList>
            <person name="Slabodnick M."/>
            <person name="Ruby J.G."/>
            <person name="Reiff S.B."/>
            <person name="Swart E.C."/>
            <person name="Gosai S."/>
            <person name="Prabakaran S."/>
            <person name="Witkowska E."/>
            <person name="Larue G.E."/>
            <person name="Fisher S."/>
            <person name="Freeman R.M."/>
            <person name="Gunawardena J."/>
            <person name="Chu W."/>
            <person name="Stover N.A."/>
            <person name="Gregory B.D."/>
            <person name="Nowacki M."/>
            <person name="Derisi J."/>
            <person name="Roy S.W."/>
            <person name="Marshall W.F."/>
            <person name="Sood P."/>
        </authorList>
    </citation>
    <scope>NUCLEOTIDE SEQUENCE [LARGE SCALE GENOMIC DNA]</scope>
    <source>
        <strain evidence="1">WM001</strain>
    </source>
</reference>
<evidence type="ECO:0000313" key="2">
    <source>
        <dbReference type="Proteomes" id="UP000187209"/>
    </source>
</evidence>
<accession>A0A1R2D0N0</accession>
<evidence type="ECO:0000313" key="1">
    <source>
        <dbReference type="EMBL" id="OMJ94783.1"/>
    </source>
</evidence>
<organism evidence="1 2">
    <name type="scientific">Stentor coeruleus</name>
    <dbReference type="NCBI Taxonomy" id="5963"/>
    <lineage>
        <taxon>Eukaryota</taxon>
        <taxon>Sar</taxon>
        <taxon>Alveolata</taxon>
        <taxon>Ciliophora</taxon>
        <taxon>Postciliodesmatophora</taxon>
        <taxon>Heterotrichea</taxon>
        <taxon>Heterotrichida</taxon>
        <taxon>Stentoridae</taxon>
        <taxon>Stentor</taxon>
    </lineage>
</organism>
<dbReference type="EMBL" id="MPUH01000021">
    <property type="protein sequence ID" value="OMJ94783.1"/>
    <property type="molecule type" value="Genomic_DNA"/>
</dbReference>
<name>A0A1R2D0N0_9CILI</name>
<comment type="caution">
    <text evidence="1">The sequence shown here is derived from an EMBL/GenBank/DDBJ whole genome shotgun (WGS) entry which is preliminary data.</text>
</comment>
<dbReference type="Proteomes" id="UP000187209">
    <property type="component" value="Unassembled WGS sequence"/>
</dbReference>
<protein>
    <submittedName>
        <fullName evidence="1">Uncharacterized protein</fullName>
    </submittedName>
</protein>